<name>M5FNA3_DACPD</name>
<dbReference type="AlphaFoldDB" id="M5FNA3"/>
<dbReference type="InterPro" id="IPR011009">
    <property type="entry name" value="Kinase-like_dom_sf"/>
</dbReference>
<protein>
    <submittedName>
        <fullName evidence="2">Kinase-like protein</fullName>
    </submittedName>
</protein>
<dbReference type="HOGENOM" id="CLU_043056_0_0_1"/>
<evidence type="ECO:0000313" key="2">
    <source>
        <dbReference type="EMBL" id="EJT97095.1"/>
    </source>
</evidence>
<dbReference type="SUPFAM" id="SSF56112">
    <property type="entry name" value="Protein kinase-like (PK-like)"/>
    <property type="match status" value="1"/>
</dbReference>
<sequence>MVLDPALIAARDAQEGWWKAQPNLEALDSVVALHFQRRHPPASSQHIKRELLNQGCYALVYLYTLHTATHPGMIDAVVAKVVLPWRPRYKTDGEVATMRFIHSQTNIRVPEVYKHCSDLPNDVGMEWILMEYVPGERGADVYPELGRKEKRHLIQQLARIVARLFMIKATEIGTLLPVGASYVPSRNRTLYKDGDDVSWWIGPLNDLAYEDLWLIRSIPADRCGPFKNTRELFEAFALLGKPPLRAPINHAPGNKFLELYDLVIDRPRDTETFCFSHGDLALRNILITRDGDITAVLDWANAGFRPPSLAATAPDFFEDDEKLSGTPDSDQTTPEALKILREEGEEYFIALYRTLLHEANPSLYASHVHGAEQRQMYHSLQRSSSPGNLVMWMWKYGEVFRERSEERSKARREFSAGLPDWFYERQCELGQHKHEEWEM</sequence>
<dbReference type="OMA" id="RYKPEAN"/>
<dbReference type="GeneID" id="63689129"/>
<dbReference type="EMBL" id="JH795878">
    <property type="protein sequence ID" value="EJT97095.1"/>
    <property type="molecule type" value="Genomic_DNA"/>
</dbReference>
<keyword evidence="3" id="KW-1185">Reference proteome</keyword>
<proteinExistence type="predicted"/>
<dbReference type="Pfam" id="PF01636">
    <property type="entry name" value="APH"/>
    <property type="match status" value="1"/>
</dbReference>
<dbReference type="InterPro" id="IPR051678">
    <property type="entry name" value="AGP_Transferase"/>
</dbReference>
<dbReference type="OrthoDB" id="10003767at2759"/>
<keyword evidence="2" id="KW-0808">Transferase</keyword>
<dbReference type="PANTHER" id="PTHR21310:SF13">
    <property type="entry name" value="AMINOGLYCOSIDE PHOSPHOTRANSFERASE DOMAIN-CONTAINING PROTEIN"/>
    <property type="match status" value="1"/>
</dbReference>
<keyword evidence="2" id="KW-0418">Kinase</keyword>
<dbReference type="PANTHER" id="PTHR21310">
    <property type="entry name" value="AMINOGLYCOSIDE PHOSPHOTRANSFERASE-RELATED-RELATED"/>
    <property type="match status" value="1"/>
</dbReference>
<dbReference type="Gene3D" id="3.90.1200.10">
    <property type="match status" value="1"/>
</dbReference>
<feature type="domain" description="Aminoglycoside phosphotransferase" evidence="1">
    <location>
        <begin position="90"/>
        <end position="307"/>
    </location>
</feature>
<dbReference type="STRING" id="1858805.M5FNA3"/>
<dbReference type="Proteomes" id="UP000030653">
    <property type="component" value="Unassembled WGS sequence"/>
</dbReference>
<gene>
    <name evidence="2" type="ORF">DACRYDRAFT_25224</name>
</gene>
<dbReference type="InterPro" id="IPR002575">
    <property type="entry name" value="Aminoglycoside_PTrfase"/>
</dbReference>
<dbReference type="RefSeq" id="XP_040623993.1">
    <property type="nucleotide sequence ID" value="XM_040774067.1"/>
</dbReference>
<evidence type="ECO:0000313" key="3">
    <source>
        <dbReference type="Proteomes" id="UP000030653"/>
    </source>
</evidence>
<evidence type="ECO:0000259" key="1">
    <source>
        <dbReference type="Pfam" id="PF01636"/>
    </source>
</evidence>
<dbReference type="GO" id="GO:0016301">
    <property type="term" value="F:kinase activity"/>
    <property type="evidence" value="ECO:0007669"/>
    <property type="project" value="UniProtKB-KW"/>
</dbReference>
<reference evidence="2 3" key="1">
    <citation type="journal article" date="2012" name="Science">
        <title>The Paleozoic origin of enzymatic lignin decomposition reconstructed from 31 fungal genomes.</title>
        <authorList>
            <person name="Floudas D."/>
            <person name="Binder M."/>
            <person name="Riley R."/>
            <person name="Barry K."/>
            <person name="Blanchette R.A."/>
            <person name="Henrissat B."/>
            <person name="Martinez A.T."/>
            <person name="Otillar R."/>
            <person name="Spatafora J.W."/>
            <person name="Yadav J.S."/>
            <person name="Aerts A."/>
            <person name="Benoit I."/>
            <person name="Boyd A."/>
            <person name="Carlson A."/>
            <person name="Copeland A."/>
            <person name="Coutinho P.M."/>
            <person name="de Vries R.P."/>
            <person name="Ferreira P."/>
            <person name="Findley K."/>
            <person name="Foster B."/>
            <person name="Gaskell J."/>
            <person name="Glotzer D."/>
            <person name="Gorecki P."/>
            <person name="Heitman J."/>
            <person name="Hesse C."/>
            <person name="Hori C."/>
            <person name="Igarashi K."/>
            <person name="Jurgens J.A."/>
            <person name="Kallen N."/>
            <person name="Kersten P."/>
            <person name="Kohler A."/>
            <person name="Kuees U."/>
            <person name="Kumar T.K.A."/>
            <person name="Kuo A."/>
            <person name="LaButti K."/>
            <person name="Larrondo L.F."/>
            <person name="Lindquist E."/>
            <person name="Ling A."/>
            <person name="Lombard V."/>
            <person name="Lucas S."/>
            <person name="Lundell T."/>
            <person name="Martin R."/>
            <person name="McLaughlin D.J."/>
            <person name="Morgenstern I."/>
            <person name="Morin E."/>
            <person name="Murat C."/>
            <person name="Nagy L.G."/>
            <person name="Nolan M."/>
            <person name="Ohm R.A."/>
            <person name="Patyshakuliyeva A."/>
            <person name="Rokas A."/>
            <person name="Ruiz-Duenas F.J."/>
            <person name="Sabat G."/>
            <person name="Salamov A."/>
            <person name="Samejima M."/>
            <person name="Schmutz J."/>
            <person name="Slot J.C."/>
            <person name="St John F."/>
            <person name="Stenlid J."/>
            <person name="Sun H."/>
            <person name="Sun S."/>
            <person name="Syed K."/>
            <person name="Tsang A."/>
            <person name="Wiebenga A."/>
            <person name="Young D."/>
            <person name="Pisabarro A."/>
            <person name="Eastwood D.C."/>
            <person name="Martin F."/>
            <person name="Cullen D."/>
            <person name="Grigoriev I.V."/>
            <person name="Hibbett D.S."/>
        </authorList>
    </citation>
    <scope>NUCLEOTIDE SEQUENCE [LARGE SCALE GENOMIC DNA]</scope>
    <source>
        <strain evidence="2 3">DJM-731 SS1</strain>
    </source>
</reference>
<accession>M5FNA3</accession>
<organism evidence="2 3">
    <name type="scientific">Dacryopinax primogenitus (strain DJM 731)</name>
    <name type="common">Brown rot fungus</name>
    <dbReference type="NCBI Taxonomy" id="1858805"/>
    <lineage>
        <taxon>Eukaryota</taxon>
        <taxon>Fungi</taxon>
        <taxon>Dikarya</taxon>
        <taxon>Basidiomycota</taxon>
        <taxon>Agaricomycotina</taxon>
        <taxon>Dacrymycetes</taxon>
        <taxon>Dacrymycetales</taxon>
        <taxon>Dacrymycetaceae</taxon>
        <taxon>Dacryopinax</taxon>
    </lineage>
</organism>